<reference evidence="2 3" key="1">
    <citation type="submission" date="2020-03" db="EMBL/GenBank/DDBJ databases">
        <authorList>
            <person name="Wang L."/>
            <person name="He N."/>
            <person name="Li Y."/>
            <person name="Fang Y."/>
            <person name="Zhang F."/>
        </authorList>
    </citation>
    <scope>NUCLEOTIDE SEQUENCE [LARGE SCALE GENOMIC DNA]</scope>
    <source>
        <strain evidence="2 3">36D10-4-7</strain>
    </source>
</reference>
<feature type="compositionally biased region" description="Basic and acidic residues" evidence="1">
    <location>
        <begin position="1"/>
        <end position="11"/>
    </location>
</feature>
<evidence type="ECO:0000313" key="3">
    <source>
        <dbReference type="Proteomes" id="UP000732399"/>
    </source>
</evidence>
<comment type="caution">
    <text evidence="2">The sequence shown here is derived from an EMBL/GenBank/DDBJ whole genome shotgun (WGS) entry which is preliminary data.</text>
</comment>
<organism evidence="2 3">
    <name type="scientific">Sphingomonas corticis</name>
    <dbReference type="NCBI Taxonomy" id="2722791"/>
    <lineage>
        <taxon>Bacteria</taxon>
        <taxon>Pseudomonadati</taxon>
        <taxon>Pseudomonadota</taxon>
        <taxon>Alphaproteobacteria</taxon>
        <taxon>Sphingomonadales</taxon>
        <taxon>Sphingomonadaceae</taxon>
        <taxon>Sphingomonas</taxon>
    </lineage>
</organism>
<gene>
    <name evidence="2" type="ORF">HBH26_05510</name>
</gene>
<sequence length="95" mass="10173">MGETPIDERALDSLSVAPGSNEHGRDERQDAGRDASIERRLKDDPENSDARLDAGLDESMDASDPPASTQPVHRNDPAPSSGYDAAAEAERQQDA</sequence>
<evidence type="ECO:0008006" key="4">
    <source>
        <dbReference type="Google" id="ProtNLM"/>
    </source>
</evidence>
<keyword evidence="3" id="KW-1185">Reference proteome</keyword>
<evidence type="ECO:0000256" key="1">
    <source>
        <dbReference type="SAM" id="MobiDB-lite"/>
    </source>
</evidence>
<dbReference type="Proteomes" id="UP000732399">
    <property type="component" value="Unassembled WGS sequence"/>
</dbReference>
<name>A0ABX1CJB0_9SPHN</name>
<evidence type="ECO:0000313" key="2">
    <source>
        <dbReference type="EMBL" id="NJR78074.1"/>
    </source>
</evidence>
<dbReference type="EMBL" id="JAAVJH010000003">
    <property type="protein sequence ID" value="NJR78074.1"/>
    <property type="molecule type" value="Genomic_DNA"/>
</dbReference>
<dbReference type="RefSeq" id="WP_168133615.1">
    <property type="nucleotide sequence ID" value="NZ_JAAVJH010000003.1"/>
</dbReference>
<protein>
    <recommendedName>
        <fullName evidence="4">Chemotaxis protein</fullName>
    </recommendedName>
</protein>
<feature type="compositionally biased region" description="Basic and acidic residues" evidence="1">
    <location>
        <begin position="22"/>
        <end position="54"/>
    </location>
</feature>
<proteinExistence type="predicted"/>
<feature type="region of interest" description="Disordered" evidence="1">
    <location>
        <begin position="1"/>
        <end position="95"/>
    </location>
</feature>
<accession>A0ABX1CJB0</accession>